<keyword evidence="3" id="KW-1185">Reference proteome</keyword>
<comment type="caution">
    <text evidence="2">The sequence shown here is derived from an EMBL/GenBank/DDBJ whole genome shotgun (WGS) entry which is preliminary data.</text>
</comment>
<reference evidence="2" key="2">
    <citation type="submission" date="2023-06" db="EMBL/GenBank/DDBJ databases">
        <authorList>
            <consortium name="Lawrence Berkeley National Laboratory"/>
            <person name="Haridas S."/>
            <person name="Hensen N."/>
            <person name="Bonometti L."/>
            <person name="Westerberg I."/>
            <person name="Brannstrom I.O."/>
            <person name="Guillou S."/>
            <person name="Cros-Aarteil S."/>
            <person name="Calhoun S."/>
            <person name="Kuo A."/>
            <person name="Mondo S."/>
            <person name="Pangilinan J."/>
            <person name="Riley R."/>
            <person name="Labutti K."/>
            <person name="Andreopoulos B."/>
            <person name="Lipzen A."/>
            <person name="Chen C."/>
            <person name="Yanf M."/>
            <person name="Daum C."/>
            <person name="Ng V."/>
            <person name="Clum A."/>
            <person name="Steindorff A."/>
            <person name="Ohm R."/>
            <person name="Martin F."/>
            <person name="Silar P."/>
            <person name="Natvig D."/>
            <person name="Lalanne C."/>
            <person name="Gautier V."/>
            <person name="Ament-Velasquez S.L."/>
            <person name="Kruys A."/>
            <person name="Hutchinson M.I."/>
            <person name="Powell A.J."/>
            <person name="Barry K."/>
            <person name="Miller A.N."/>
            <person name="Grigoriev I.V."/>
            <person name="Debuchy R."/>
            <person name="Gladieux P."/>
            <person name="Thoren M.H."/>
            <person name="Johannesson H."/>
        </authorList>
    </citation>
    <scope>NUCLEOTIDE SEQUENCE</scope>
    <source>
        <strain evidence="2">CBS 168.71</strain>
    </source>
</reference>
<sequence>MADAVRLSVDDFQGIYEQSFRAWSTLHHAAIERPGIPPSYLDIQNAFRQHPSFPNDLRLEHVKYAKHSRPDCGNGLPPFSQQVQIGVILKGPIPLSIAAAMPKREIHWASWFTRGDENYLGILILAWAYVLSARWAEIMSEATSLVYTSSKAEDSTPGVQTTPLPDHLSLEVDISDASPDEARWWAAVLAPGQGWEATMLLGQDTFFAPWSIRLQPGHRFILSTNPTFRNHSAGAPSSSEALRFLSNFCVRRNIGDQSQAALAAVLLFPSMGIGQGLELPAFTSSRLNLPTAVASSVLQRQCPDLDGEQRYGWVHQEGHLDRLIPLSCYTKGIRPMLLSSFYDPSIECNAVTPWLQGALAVIDVVAEDDPLVLGRLLMDRQPKVAPLWLGITVLGLQKKVLQDVRFGLIPVDLHSAVWSGAIQSFIQQPVSDPLVADDQVARADQCRLLFLSRSGSHDRVPVCQWRPFGGTPLEHTDIEVRVHAECKGHGLRYQGLTWDCVGEKTAHQPLDGDDLYAYQSPPRTAQTSYSRQTLVNYGNLDHEKDFVSENATRSVFGWLRVYGYALGEKPIWKHEWFEMSESDEEVEEGSPSYVETWVSELSDRP</sequence>
<evidence type="ECO:0000313" key="2">
    <source>
        <dbReference type="EMBL" id="KAK3296949.1"/>
    </source>
</evidence>
<dbReference type="EMBL" id="JAUEPN010000003">
    <property type="protein sequence ID" value="KAK3296949.1"/>
    <property type="molecule type" value="Genomic_DNA"/>
</dbReference>
<accession>A0AAE0HI28</accession>
<dbReference type="AlphaFoldDB" id="A0AAE0HI28"/>
<evidence type="ECO:0000256" key="1">
    <source>
        <dbReference type="SAM" id="MobiDB-lite"/>
    </source>
</evidence>
<gene>
    <name evidence="2" type="ORF">B0H64DRAFT_416195</name>
</gene>
<protein>
    <submittedName>
        <fullName evidence="2">Uncharacterized protein</fullName>
    </submittedName>
</protein>
<dbReference type="Proteomes" id="UP001278766">
    <property type="component" value="Unassembled WGS sequence"/>
</dbReference>
<feature type="region of interest" description="Disordered" evidence="1">
    <location>
        <begin position="583"/>
        <end position="605"/>
    </location>
</feature>
<dbReference type="GeneID" id="87842094"/>
<dbReference type="RefSeq" id="XP_062660463.1">
    <property type="nucleotide sequence ID" value="XM_062805146.1"/>
</dbReference>
<name>A0AAE0HI28_9PEZI</name>
<reference evidence="2" key="1">
    <citation type="journal article" date="2023" name="Mol. Phylogenet. Evol.">
        <title>Genome-scale phylogeny and comparative genomics of the fungal order Sordariales.</title>
        <authorList>
            <person name="Hensen N."/>
            <person name="Bonometti L."/>
            <person name="Westerberg I."/>
            <person name="Brannstrom I.O."/>
            <person name="Guillou S."/>
            <person name="Cros-Aarteil S."/>
            <person name="Calhoun S."/>
            <person name="Haridas S."/>
            <person name="Kuo A."/>
            <person name="Mondo S."/>
            <person name="Pangilinan J."/>
            <person name="Riley R."/>
            <person name="LaButti K."/>
            <person name="Andreopoulos B."/>
            <person name="Lipzen A."/>
            <person name="Chen C."/>
            <person name="Yan M."/>
            <person name="Daum C."/>
            <person name="Ng V."/>
            <person name="Clum A."/>
            <person name="Steindorff A."/>
            <person name="Ohm R.A."/>
            <person name="Martin F."/>
            <person name="Silar P."/>
            <person name="Natvig D.O."/>
            <person name="Lalanne C."/>
            <person name="Gautier V."/>
            <person name="Ament-Velasquez S.L."/>
            <person name="Kruys A."/>
            <person name="Hutchinson M.I."/>
            <person name="Powell A.J."/>
            <person name="Barry K."/>
            <person name="Miller A.N."/>
            <person name="Grigoriev I.V."/>
            <person name="Debuchy R."/>
            <person name="Gladieux P."/>
            <person name="Hiltunen Thoren M."/>
            <person name="Johannesson H."/>
        </authorList>
    </citation>
    <scope>NUCLEOTIDE SEQUENCE</scope>
    <source>
        <strain evidence="2">CBS 168.71</strain>
    </source>
</reference>
<evidence type="ECO:0000313" key="3">
    <source>
        <dbReference type="Proteomes" id="UP001278766"/>
    </source>
</evidence>
<organism evidence="2 3">
    <name type="scientific">Chaetomium fimeti</name>
    <dbReference type="NCBI Taxonomy" id="1854472"/>
    <lineage>
        <taxon>Eukaryota</taxon>
        <taxon>Fungi</taxon>
        <taxon>Dikarya</taxon>
        <taxon>Ascomycota</taxon>
        <taxon>Pezizomycotina</taxon>
        <taxon>Sordariomycetes</taxon>
        <taxon>Sordariomycetidae</taxon>
        <taxon>Sordariales</taxon>
        <taxon>Chaetomiaceae</taxon>
        <taxon>Chaetomium</taxon>
    </lineage>
</organism>
<proteinExistence type="predicted"/>